<evidence type="ECO:0000256" key="7">
    <source>
        <dbReference type="RuleBase" id="RU365066"/>
    </source>
</evidence>
<dbReference type="VEuPathDB" id="FungiDB:MGL_2065"/>
<comment type="similarity">
    <text evidence="7">Belongs to the PGAP3 family.</text>
</comment>
<dbReference type="KEGG" id="mgl:MGL_2065"/>
<feature type="transmembrane region" description="Helical" evidence="7">
    <location>
        <begin position="166"/>
        <end position="185"/>
    </location>
</feature>
<evidence type="ECO:0000256" key="4">
    <source>
        <dbReference type="ARBA" id="ARBA00022729"/>
    </source>
</evidence>
<keyword evidence="4" id="KW-0732">Signal</keyword>
<keyword evidence="5 7" id="KW-1133">Transmembrane helix</keyword>
<comment type="function">
    <text evidence="7">Involved in the lipid remodeling steps of GPI-anchor maturation.</text>
</comment>
<gene>
    <name evidence="8" type="ORF">MGL_2065</name>
</gene>
<feature type="transmembrane region" description="Helical" evidence="7">
    <location>
        <begin position="135"/>
        <end position="154"/>
    </location>
</feature>
<dbReference type="Pfam" id="PF04080">
    <property type="entry name" value="Per1"/>
    <property type="match status" value="1"/>
</dbReference>
<dbReference type="FunCoup" id="A8Q0Q1">
    <property type="interactions" value="49"/>
</dbReference>
<keyword evidence="2 7" id="KW-0337">GPI-anchor biosynthesis</keyword>
<evidence type="ECO:0000313" key="8">
    <source>
        <dbReference type="EMBL" id="EDP43852.1"/>
    </source>
</evidence>
<comment type="caution">
    <text evidence="7">Lacks conserved residue(s) required for the propagation of feature annotation.</text>
</comment>
<feature type="transmembrane region" description="Helical" evidence="7">
    <location>
        <begin position="197"/>
        <end position="214"/>
    </location>
</feature>
<evidence type="ECO:0000256" key="5">
    <source>
        <dbReference type="ARBA" id="ARBA00022989"/>
    </source>
</evidence>
<organism evidence="8 9">
    <name type="scientific">Malassezia globosa (strain ATCC MYA-4612 / CBS 7966)</name>
    <name type="common">Dandruff-associated fungus</name>
    <dbReference type="NCBI Taxonomy" id="425265"/>
    <lineage>
        <taxon>Eukaryota</taxon>
        <taxon>Fungi</taxon>
        <taxon>Dikarya</taxon>
        <taxon>Basidiomycota</taxon>
        <taxon>Ustilaginomycotina</taxon>
        <taxon>Malasseziomycetes</taxon>
        <taxon>Malasseziales</taxon>
        <taxon>Malasseziaceae</taxon>
        <taxon>Malassezia</taxon>
    </lineage>
</organism>
<evidence type="ECO:0000256" key="1">
    <source>
        <dbReference type="ARBA" id="ARBA00004127"/>
    </source>
</evidence>
<dbReference type="STRING" id="425265.A8Q0Q1"/>
<comment type="subcellular location">
    <subcellularLocation>
        <location evidence="1">Endomembrane system</location>
        <topology evidence="1">Multi-pass membrane protein</topology>
    </subcellularLocation>
    <subcellularLocation>
        <location evidence="7">Endoplasmic reticulum membrane</location>
        <topology evidence="7">Multi-pass membrane protein</topology>
    </subcellularLocation>
</comment>
<dbReference type="InParanoid" id="A8Q0Q1"/>
<dbReference type="GeneID" id="5855373"/>
<proteinExistence type="inferred from homology"/>
<reference evidence="8 9" key="1">
    <citation type="journal article" date="2007" name="Proc. Natl. Acad. Sci. U.S.A.">
        <title>Dandruff-associated Malassezia genomes reveal convergent and divergent virulence traits shared with plant and human fungal pathogens.</title>
        <authorList>
            <person name="Xu J."/>
            <person name="Saunders C.W."/>
            <person name="Hu P."/>
            <person name="Grant R.A."/>
            <person name="Boekhout T."/>
            <person name="Kuramae E.E."/>
            <person name="Kronstad J.W."/>
            <person name="Deangelis Y.M."/>
            <person name="Reeder N.L."/>
            <person name="Johnstone K.R."/>
            <person name="Leland M."/>
            <person name="Fieno A.M."/>
            <person name="Begley W.M."/>
            <person name="Sun Y."/>
            <person name="Lacey M.P."/>
            <person name="Chaudhary T."/>
            <person name="Keough T."/>
            <person name="Chu L."/>
            <person name="Sears R."/>
            <person name="Yuan B."/>
            <person name="Dawson T.L.Jr."/>
        </authorList>
    </citation>
    <scope>NUCLEOTIDE SEQUENCE [LARGE SCALE GENOMIC DNA]</scope>
    <source>
        <strain evidence="9">ATCC MYA-4612 / CBS 7966</strain>
    </source>
</reference>
<evidence type="ECO:0000313" key="9">
    <source>
        <dbReference type="Proteomes" id="UP000008837"/>
    </source>
</evidence>
<dbReference type="RefSeq" id="XP_001731066.1">
    <property type="nucleotide sequence ID" value="XM_001731014.1"/>
</dbReference>
<evidence type="ECO:0000256" key="6">
    <source>
        <dbReference type="ARBA" id="ARBA00023136"/>
    </source>
</evidence>
<dbReference type="InterPro" id="IPR007217">
    <property type="entry name" value="Per1-like"/>
</dbReference>
<keyword evidence="3 7" id="KW-0812">Transmembrane</keyword>
<keyword evidence="9" id="KW-1185">Reference proteome</keyword>
<dbReference type="PANTHER" id="PTHR13148:SF0">
    <property type="entry name" value="POST-GPI ATTACHMENT TO PROTEINS FACTOR 3"/>
    <property type="match status" value="1"/>
</dbReference>
<dbReference type="GO" id="GO:0006506">
    <property type="term" value="P:GPI anchor biosynthetic process"/>
    <property type="evidence" value="ECO:0007669"/>
    <property type="project" value="UniProtKB-KW"/>
</dbReference>
<dbReference type="GO" id="GO:0005789">
    <property type="term" value="C:endoplasmic reticulum membrane"/>
    <property type="evidence" value="ECO:0007669"/>
    <property type="project" value="UniProtKB-SubCell"/>
</dbReference>
<dbReference type="GO" id="GO:0016788">
    <property type="term" value="F:hydrolase activity, acting on ester bonds"/>
    <property type="evidence" value="ECO:0007669"/>
    <property type="project" value="TreeGrafter"/>
</dbReference>
<keyword evidence="6 7" id="KW-0472">Membrane</keyword>
<dbReference type="Proteomes" id="UP000008837">
    <property type="component" value="Unassembled WGS sequence"/>
</dbReference>
<feature type="transmembrane region" description="Helical" evidence="7">
    <location>
        <begin position="220"/>
        <end position="242"/>
    </location>
</feature>
<dbReference type="OrthoDB" id="419770at2759"/>
<evidence type="ECO:0000256" key="3">
    <source>
        <dbReference type="ARBA" id="ARBA00022692"/>
    </source>
</evidence>
<accession>A8Q0Q1</accession>
<evidence type="ECO:0000256" key="2">
    <source>
        <dbReference type="ARBA" id="ARBA00022502"/>
    </source>
</evidence>
<dbReference type="PANTHER" id="PTHR13148">
    <property type="entry name" value="PER1-RELATED"/>
    <property type="match status" value="1"/>
</dbReference>
<name>A8Q0Q1_MALGO</name>
<sequence length="435" mass="49808">MRDRTHAILLNEHWQLQVQADQSPDARLADVCGNDKFLSATGECLPRLAMPPPVPMTDLEFRRSIEAKIALEVERLPIIDKRTVQFFGKWPQLRVLGMQEPMSVLFSIANLLVQVYAISRMFPEKLPTTFPLKRVYVANATVASVAWIASTVFHARDLWWTERWDYFSAAAMLMSGLFLAICRIFRIQPGSLVFRRLLMGCVGTWVVHVLYLLSHRRLDYTYNMAACLFVGFVHNILWIVYAHAPQLILRLREYVRLSFDQGRQAPVKPETASDSKQTQFALPLSARRQLELLVILTFAAPALELFDFPPLFRLLDAHALWHLATVPLTLCWYRWLLEDARQCVMMHAWYLDHHGMDVTDIDELQDTRPHGELPASALALPVSMPHVLAADSMLSTPQMSSALSAQISSMHNLLISLKLWGWNMLRSLRDMFISS</sequence>
<dbReference type="AlphaFoldDB" id="A8Q0Q1"/>
<comment type="caution">
    <text evidence="8">The sequence shown here is derived from an EMBL/GenBank/DDBJ whole genome shotgun (WGS) entry which is preliminary data.</text>
</comment>
<protein>
    <recommendedName>
        <fullName evidence="7">Post-GPI attachment to proteins factor 3</fullName>
    </recommendedName>
</protein>
<feature type="transmembrane region" description="Helical" evidence="7">
    <location>
        <begin position="104"/>
        <end position="123"/>
    </location>
</feature>
<keyword evidence="7" id="KW-0256">Endoplasmic reticulum</keyword>
<dbReference type="EMBL" id="AAYY01000006">
    <property type="protein sequence ID" value="EDP43852.1"/>
    <property type="molecule type" value="Genomic_DNA"/>
</dbReference>